<dbReference type="Proteomes" id="UP000199515">
    <property type="component" value="Unassembled WGS sequence"/>
</dbReference>
<evidence type="ECO:0000313" key="5">
    <source>
        <dbReference type="Proteomes" id="UP000199515"/>
    </source>
</evidence>
<name>A0A1H2S8T1_9PSEU</name>
<dbReference type="InterPro" id="IPR001647">
    <property type="entry name" value="HTH_TetR"/>
</dbReference>
<dbReference type="STRING" id="589385.SAMN05421504_101146"/>
<evidence type="ECO:0000313" key="4">
    <source>
        <dbReference type="EMBL" id="SDW28092.1"/>
    </source>
</evidence>
<dbReference type="InterPro" id="IPR050109">
    <property type="entry name" value="HTH-type_TetR-like_transc_reg"/>
</dbReference>
<accession>A0A1H2S8T1</accession>
<dbReference type="Pfam" id="PF00440">
    <property type="entry name" value="TetR_N"/>
    <property type="match status" value="1"/>
</dbReference>
<feature type="DNA-binding region" description="H-T-H motif" evidence="2">
    <location>
        <begin position="38"/>
        <end position="57"/>
    </location>
</feature>
<reference evidence="4 5" key="1">
    <citation type="submission" date="2016-10" db="EMBL/GenBank/DDBJ databases">
        <authorList>
            <person name="de Groot N.N."/>
        </authorList>
    </citation>
    <scope>NUCLEOTIDE SEQUENCE [LARGE SCALE GENOMIC DNA]</scope>
    <source>
        <strain evidence="4 5">CPCC 202699</strain>
    </source>
</reference>
<evidence type="ECO:0000256" key="1">
    <source>
        <dbReference type="ARBA" id="ARBA00023125"/>
    </source>
</evidence>
<dbReference type="PANTHER" id="PTHR30055">
    <property type="entry name" value="HTH-TYPE TRANSCRIPTIONAL REGULATOR RUTR"/>
    <property type="match status" value="1"/>
</dbReference>
<evidence type="ECO:0000256" key="2">
    <source>
        <dbReference type="PROSITE-ProRule" id="PRU00335"/>
    </source>
</evidence>
<organism evidence="4 5">
    <name type="scientific">Amycolatopsis xylanica</name>
    <dbReference type="NCBI Taxonomy" id="589385"/>
    <lineage>
        <taxon>Bacteria</taxon>
        <taxon>Bacillati</taxon>
        <taxon>Actinomycetota</taxon>
        <taxon>Actinomycetes</taxon>
        <taxon>Pseudonocardiales</taxon>
        <taxon>Pseudonocardiaceae</taxon>
        <taxon>Amycolatopsis</taxon>
    </lineage>
</organism>
<dbReference type="GO" id="GO:0003700">
    <property type="term" value="F:DNA-binding transcription factor activity"/>
    <property type="evidence" value="ECO:0007669"/>
    <property type="project" value="TreeGrafter"/>
</dbReference>
<dbReference type="EMBL" id="FNON01000001">
    <property type="protein sequence ID" value="SDW28092.1"/>
    <property type="molecule type" value="Genomic_DNA"/>
</dbReference>
<evidence type="ECO:0000259" key="3">
    <source>
        <dbReference type="PROSITE" id="PS50977"/>
    </source>
</evidence>
<dbReference type="Gene3D" id="1.10.357.10">
    <property type="entry name" value="Tetracycline Repressor, domain 2"/>
    <property type="match status" value="1"/>
</dbReference>
<dbReference type="RefSeq" id="WP_245757080.1">
    <property type="nucleotide sequence ID" value="NZ_FNON01000001.1"/>
</dbReference>
<dbReference type="AlphaFoldDB" id="A0A1H2S8T1"/>
<dbReference type="SUPFAM" id="SSF46689">
    <property type="entry name" value="Homeodomain-like"/>
    <property type="match status" value="1"/>
</dbReference>
<dbReference type="InterPro" id="IPR009057">
    <property type="entry name" value="Homeodomain-like_sf"/>
</dbReference>
<dbReference type="PRINTS" id="PR00455">
    <property type="entry name" value="HTHTETR"/>
</dbReference>
<protein>
    <submittedName>
        <fullName evidence="4">DNA-binding transcriptional regulator, AcrR family</fullName>
    </submittedName>
</protein>
<dbReference type="PROSITE" id="PS50977">
    <property type="entry name" value="HTH_TETR_2"/>
    <property type="match status" value="1"/>
</dbReference>
<keyword evidence="1 2" id="KW-0238">DNA-binding</keyword>
<feature type="domain" description="HTH tetR-type" evidence="3">
    <location>
        <begin position="15"/>
        <end position="75"/>
    </location>
</feature>
<gene>
    <name evidence="4" type="ORF">SAMN05421504_101146</name>
</gene>
<proteinExistence type="predicted"/>
<dbReference type="PANTHER" id="PTHR30055:SF226">
    <property type="entry name" value="HTH-TYPE TRANSCRIPTIONAL REGULATOR PKSA"/>
    <property type="match status" value="1"/>
</dbReference>
<keyword evidence="5" id="KW-1185">Reference proteome</keyword>
<dbReference type="GO" id="GO:0000976">
    <property type="term" value="F:transcription cis-regulatory region binding"/>
    <property type="evidence" value="ECO:0007669"/>
    <property type="project" value="TreeGrafter"/>
</dbReference>
<sequence length="196" mass="21667">MTSKRRVYAARVPAGQRRTELLDAALSLVVTAGHSAVTMEAVAERAGVTKPVVYGVFDNRAALLSALLRREQEQALRQVLEIMPDDLTAPDLLPQLLRDFLDVVAASPDRWRCVVMPMPDLPAQFHAAREAARALTLARAQDFARATFHWLDPEIAAHTMVTLAEMAARLVLTDPAHFRPDRFVEALNALTASRVH</sequence>